<dbReference type="Pfam" id="PF23586">
    <property type="entry name" value="Beta-prop_NWD2_C"/>
    <property type="match status" value="1"/>
</dbReference>
<reference evidence="3" key="1">
    <citation type="submission" date="2013-02" db="EMBL/GenBank/DDBJ databases">
        <authorList>
            <person name="Hughes D."/>
        </authorList>
    </citation>
    <scope>NUCLEOTIDE SEQUENCE</scope>
    <source>
        <strain>Durham</strain>
        <strain evidence="3">NC isolate 2 -- Noor lab</strain>
    </source>
</reference>
<dbReference type="EMBL" id="CAQQ02384432">
    <property type="status" value="NOT_ANNOTATED_CDS"/>
    <property type="molecule type" value="Genomic_DNA"/>
</dbReference>
<proteinExistence type="predicted"/>
<evidence type="ECO:0000259" key="1">
    <source>
        <dbReference type="Pfam" id="PF23586"/>
    </source>
</evidence>
<dbReference type="EnsemblMetazoa" id="MESCA009162-RA">
    <property type="protein sequence ID" value="MESCA009162-PA"/>
    <property type="gene ID" value="MESCA009162"/>
</dbReference>
<keyword evidence="3" id="KW-1185">Reference proteome</keyword>
<dbReference type="STRING" id="36166.T1GZ65"/>
<reference evidence="2" key="2">
    <citation type="submission" date="2015-06" db="UniProtKB">
        <authorList>
            <consortium name="EnsemblMetazoa"/>
        </authorList>
    </citation>
    <scope>IDENTIFICATION</scope>
</reference>
<evidence type="ECO:0000313" key="2">
    <source>
        <dbReference type="EnsemblMetazoa" id="MESCA009162-PA"/>
    </source>
</evidence>
<dbReference type="Proteomes" id="UP000015102">
    <property type="component" value="Unassembled WGS sequence"/>
</dbReference>
<dbReference type="HOGENOM" id="CLU_2592484_0_0_1"/>
<accession>T1GZ65</accession>
<protein>
    <recommendedName>
        <fullName evidence="1">NWD2 C-terminal beta-propeller domain-containing protein</fullName>
    </recommendedName>
</protein>
<dbReference type="AlphaFoldDB" id="T1GZ65"/>
<feature type="domain" description="NWD2 C-terminal beta-propeller" evidence="1">
    <location>
        <begin position="10"/>
        <end position="68"/>
    </location>
</feature>
<dbReference type="EMBL" id="CAQQ02384431">
    <property type="status" value="NOT_ANNOTATED_CDS"/>
    <property type="molecule type" value="Genomic_DNA"/>
</dbReference>
<organism evidence="2 3">
    <name type="scientific">Megaselia scalaris</name>
    <name type="common">Humpbacked fly</name>
    <name type="synonym">Phora scalaris</name>
    <dbReference type="NCBI Taxonomy" id="36166"/>
    <lineage>
        <taxon>Eukaryota</taxon>
        <taxon>Metazoa</taxon>
        <taxon>Ecdysozoa</taxon>
        <taxon>Arthropoda</taxon>
        <taxon>Hexapoda</taxon>
        <taxon>Insecta</taxon>
        <taxon>Pterygota</taxon>
        <taxon>Neoptera</taxon>
        <taxon>Endopterygota</taxon>
        <taxon>Diptera</taxon>
        <taxon>Brachycera</taxon>
        <taxon>Muscomorpha</taxon>
        <taxon>Platypezoidea</taxon>
        <taxon>Phoridae</taxon>
        <taxon>Megaseliini</taxon>
        <taxon>Megaselia</taxon>
    </lineage>
</organism>
<name>T1GZ65_MEGSC</name>
<dbReference type="InterPro" id="IPR056534">
    <property type="entry name" value="Beta-prop_NWD2_C"/>
</dbReference>
<sequence length="80" mass="8927">MGTVCSWRYLHEVFSLVPLPHKVNQVAVISSEKGSIIDIKGKKHMRNIPKWGGIITKDGKFGLYAPSRLPVTICPKKNPN</sequence>
<evidence type="ECO:0000313" key="3">
    <source>
        <dbReference type="Proteomes" id="UP000015102"/>
    </source>
</evidence>